<sequence>KSSVSPASLDSSFTPFLTENIYQGLRSFFPKETQDLGHGDGLQSVHFLCFPEVRAEYTVIVGQVKHMQTVINLGRTIRERKTISLQTPLQELVVSHTNPEYHEDVKNRPGPTPEERSSESETWLRGDNLRPTEELSGDIKNDNRRDRDLISRYVDKELPSLNNSPSAPAYENNTDEDAVILLNCNLRPELESEGFTRELMNRIQRLRKKAGAVQTDELDVYYSFFEDLDPEPNQFFEHVLVTQAEPEVLCRVLRKVPEPDTLRDSYKPVLAQELQERWGDVGLAETRRSDSPLSSWLHELDVIGQVNTWLPNTEAQVKPGQNQNGVKGECWRADGDGHQQQGNGGGNEGVLRDMDIVTDRGGNSWKG</sequence>
<feature type="non-terminal residue" evidence="8">
    <location>
        <position position="367"/>
    </location>
</feature>
<reference evidence="8 9" key="1">
    <citation type="submission" date="2017-12" db="EMBL/GenBank/DDBJ databases">
        <title>Gene loss provides genomic basis for host adaptation in cereal stripe rust fungi.</title>
        <authorList>
            <person name="Xia C."/>
        </authorList>
    </citation>
    <scope>NUCLEOTIDE SEQUENCE [LARGE SCALE GENOMIC DNA]</scope>
    <source>
        <strain evidence="8 9">93TX-2</strain>
    </source>
</reference>
<evidence type="ECO:0000256" key="6">
    <source>
        <dbReference type="SAM" id="MobiDB-lite"/>
    </source>
</evidence>
<evidence type="ECO:0000256" key="4">
    <source>
        <dbReference type="ARBA" id="ARBA00022917"/>
    </source>
</evidence>
<dbReference type="Pfam" id="PF19302">
    <property type="entry name" value="DUF5915"/>
    <property type="match status" value="1"/>
</dbReference>
<comment type="caution">
    <text evidence="8">The sequence shown here is derived from an EMBL/GenBank/DDBJ whole genome shotgun (WGS) entry which is preliminary data.</text>
</comment>
<evidence type="ECO:0000256" key="1">
    <source>
        <dbReference type="ARBA" id="ARBA00022598"/>
    </source>
</evidence>
<gene>
    <name evidence="8" type="ORF">PSHT_10547</name>
</gene>
<dbReference type="InterPro" id="IPR013155">
    <property type="entry name" value="M/V/L/I-tRNA-synth_anticd-bd"/>
</dbReference>
<keyword evidence="1" id="KW-0436">Ligase</keyword>
<reference evidence="9" key="2">
    <citation type="journal article" date="2018" name="BMC Genomics">
        <title>Genomic insights into host adaptation between the wheat stripe rust pathogen (Puccinia striiformis f. sp. tritici) and the barley stripe rust pathogen (Puccinia striiformis f. sp. hordei).</title>
        <authorList>
            <person name="Xia C."/>
            <person name="Wang M."/>
            <person name="Yin C."/>
            <person name="Cornejo O.E."/>
            <person name="Hulbert S.H."/>
            <person name="Chen X."/>
        </authorList>
    </citation>
    <scope>NUCLEOTIDE SEQUENCE [LARGE SCALE GENOMIC DNA]</scope>
    <source>
        <strain evidence="9">93TX-2</strain>
    </source>
</reference>
<accession>A0A2S4V8V1</accession>
<dbReference type="Proteomes" id="UP000238274">
    <property type="component" value="Unassembled WGS sequence"/>
</dbReference>
<keyword evidence="4" id="KW-0648">Protein biosynthesis</keyword>
<protein>
    <recommendedName>
        <fullName evidence="7">Methionyl/Valyl/Leucyl/Isoleucyl-tRNA synthetase anticodon-binding domain-containing protein</fullName>
    </recommendedName>
</protein>
<dbReference type="OrthoDB" id="1706657at2759"/>
<evidence type="ECO:0000313" key="9">
    <source>
        <dbReference type="Proteomes" id="UP000238274"/>
    </source>
</evidence>
<keyword evidence="2" id="KW-0547">Nucleotide-binding</keyword>
<dbReference type="GO" id="GO:0006428">
    <property type="term" value="P:isoleucyl-tRNA aminoacylation"/>
    <property type="evidence" value="ECO:0007669"/>
    <property type="project" value="TreeGrafter"/>
</dbReference>
<keyword evidence="9" id="KW-1185">Reference proteome</keyword>
<feature type="domain" description="Methionyl/Valyl/Leucyl/Isoleucyl-tRNA synthetase anticodon-binding" evidence="7">
    <location>
        <begin position="13"/>
        <end position="91"/>
    </location>
</feature>
<evidence type="ECO:0000259" key="7">
    <source>
        <dbReference type="Pfam" id="PF08264"/>
    </source>
</evidence>
<evidence type="ECO:0000313" key="8">
    <source>
        <dbReference type="EMBL" id="POW05973.1"/>
    </source>
</evidence>
<name>A0A2S4V8V1_9BASI</name>
<feature type="region of interest" description="Disordered" evidence="6">
    <location>
        <begin position="334"/>
        <end position="353"/>
    </location>
</feature>
<keyword evidence="5" id="KW-0030">Aminoacyl-tRNA synthetase</keyword>
<feature type="compositionally biased region" description="Basic and acidic residues" evidence="6">
    <location>
        <begin position="99"/>
        <end position="142"/>
    </location>
</feature>
<dbReference type="InterPro" id="IPR009080">
    <property type="entry name" value="tRNAsynth_Ia_anticodon-bd"/>
</dbReference>
<proteinExistence type="predicted"/>
<evidence type="ECO:0000256" key="5">
    <source>
        <dbReference type="ARBA" id="ARBA00023146"/>
    </source>
</evidence>
<dbReference type="Pfam" id="PF08264">
    <property type="entry name" value="Anticodon_1"/>
    <property type="match status" value="1"/>
</dbReference>
<dbReference type="VEuPathDB" id="FungiDB:PSTT_00373"/>
<dbReference type="Gene3D" id="1.10.730.10">
    <property type="entry name" value="Isoleucyl-tRNA Synthetase, Domain 1"/>
    <property type="match status" value="1"/>
</dbReference>
<feature type="region of interest" description="Disordered" evidence="6">
    <location>
        <begin position="94"/>
        <end position="142"/>
    </location>
</feature>
<dbReference type="AlphaFoldDB" id="A0A2S4V8V1"/>
<feature type="non-terminal residue" evidence="8">
    <location>
        <position position="1"/>
    </location>
</feature>
<reference evidence="9" key="3">
    <citation type="journal article" date="2018" name="Mol. Plant Microbe Interact.">
        <title>Genome sequence resources for the wheat stripe rust pathogen (Puccinia striiformis f. sp. tritici) and the barley stripe rust pathogen (Puccinia striiformis f. sp. hordei).</title>
        <authorList>
            <person name="Xia C."/>
            <person name="Wang M."/>
            <person name="Yin C."/>
            <person name="Cornejo O.E."/>
            <person name="Hulbert S.H."/>
            <person name="Chen X."/>
        </authorList>
    </citation>
    <scope>NUCLEOTIDE SEQUENCE [LARGE SCALE GENOMIC DNA]</scope>
    <source>
        <strain evidence="9">93TX-2</strain>
    </source>
</reference>
<dbReference type="SUPFAM" id="SSF47323">
    <property type="entry name" value="Anticodon-binding domain of a subclass of class I aminoacyl-tRNA synthetases"/>
    <property type="match status" value="1"/>
</dbReference>
<dbReference type="InterPro" id="IPR023586">
    <property type="entry name" value="Ile-tRNA-ligase_type2"/>
</dbReference>
<keyword evidence="3" id="KW-0067">ATP-binding</keyword>
<organism evidence="8 9">
    <name type="scientific">Puccinia striiformis</name>
    <dbReference type="NCBI Taxonomy" id="27350"/>
    <lineage>
        <taxon>Eukaryota</taxon>
        <taxon>Fungi</taxon>
        <taxon>Dikarya</taxon>
        <taxon>Basidiomycota</taxon>
        <taxon>Pucciniomycotina</taxon>
        <taxon>Pucciniomycetes</taxon>
        <taxon>Pucciniales</taxon>
        <taxon>Pucciniaceae</taxon>
        <taxon>Puccinia</taxon>
    </lineage>
</organism>
<dbReference type="PANTHER" id="PTHR42780:SF1">
    <property type="entry name" value="ISOLEUCINE--TRNA LIGASE, CYTOPLASMIC"/>
    <property type="match status" value="1"/>
</dbReference>
<dbReference type="GO" id="GO:0005524">
    <property type="term" value="F:ATP binding"/>
    <property type="evidence" value="ECO:0007669"/>
    <property type="project" value="UniProtKB-KW"/>
</dbReference>
<dbReference type="GO" id="GO:0004822">
    <property type="term" value="F:isoleucine-tRNA ligase activity"/>
    <property type="evidence" value="ECO:0007669"/>
    <property type="project" value="InterPro"/>
</dbReference>
<evidence type="ECO:0000256" key="3">
    <source>
        <dbReference type="ARBA" id="ARBA00022840"/>
    </source>
</evidence>
<evidence type="ECO:0000256" key="2">
    <source>
        <dbReference type="ARBA" id="ARBA00022741"/>
    </source>
</evidence>
<dbReference type="EMBL" id="PKSM01000164">
    <property type="protein sequence ID" value="POW05973.1"/>
    <property type="molecule type" value="Genomic_DNA"/>
</dbReference>
<dbReference type="VEuPathDB" id="FungiDB:PSHT_10547"/>
<dbReference type="PANTHER" id="PTHR42780">
    <property type="entry name" value="SOLEUCYL-TRNA SYNTHETASE"/>
    <property type="match status" value="1"/>
</dbReference>